<evidence type="ECO:0000256" key="3">
    <source>
        <dbReference type="ARBA" id="ARBA00023295"/>
    </source>
</evidence>
<evidence type="ECO:0000313" key="5">
    <source>
        <dbReference type="EMBL" id="MXQ09266.1"/>
    </source>
</evidence>
<reference evidence="5 6" key="1">
    <citation type="submission" date="2019-12" db="EMBL/GenBank/DDBJ databases">
        <authorList>
            <person name="Lee S.D."/>
        </authorList>
    </citation>
    <scope>NUCLEOTIDE SEQUENCE [LARGE SCALE GENOMIC DNA]</scope>
    <source>
        <strain evidence="5 6">GH1-50</strain>
    </source>
</reference>
<dbReference type="GO" id="GO:0009313">
    <property type="term" value="P:oligosaccharide catabolic process"/>
    <property type="evidence" value="ECO:0007669"/>
    <property type="project" value="TreeGrafter"/>
</dbReference>
<dbReference type="SUPFAM" id="SSF51011">
    <property type="entry name" value="Glycosyl hydrolase domain"/>
    <property type="match status" value="1"/>
</dbReference>
<dbReference type="Proteomes" id="UP000480350">
    <property type="component" value="Unassembled WGS sequence"/>
</dbReference>
<accession>A0A7C9IT32</accession>
<evidence type="ECO:0000313" key="6">
    <source>
        <dbReference type="Proteomes" id="UP000480350"/>
    </source>
</evidence>
<evidence type="ECO:0000256" key="2">
    <source>
        <dbReference type="ARBA" id="ARBA00022801"/>
    </source>
</evidence>
<keyword evidence="3" id="KW-0326">Glycosidase</keyword>
<gene>
    <name evidence="5" type="ORF">GQ651_15580</name>
</gene>
<dbReference type="Pfam" id="PF00128">
    <property type="entry name" value="Alpha-amylase"/>
    <property type="match status" value="1"/>
</dbReference>
<sequence>MSDWWKSAVIYQVYPRSFQDTTGNGVGDLQGITKRLDHIASLGVDVVWLSPIFTSPQADMGYDISDHCDVDPLFGTLDDFDALLSRAHELGLKVIVDQVPSHTSDKHRWFEESRQSRDNPKADWYVWAEAKPDGSPPNNWLSVFGGPAWTWEPRRKQYFLHSFLSSQPQMNFHNPDVEAAILDTMKFWLDRGIDGFRLDSINYPFHDPQLRDNPPREDATDDEWVNPYNVQRHVYDKTRPETVGFLKNVRTLLDQYEGTMSVGEVGEGRGAATIMGEYTKGDDRLHMAYSFEMLGGAFTAKFFRDAIGGFFREAPDGWPCWAFSNHDVIRHVSRWEVDHRDTDALARQGIALMVSLEGTKCLYQGEELGQTETELSYDEIVDPPGLKFWPEYKGRDGCRTPMVWEENADNAGFTTGEPWLPVKPEQAHRAVDTQDGVAGSVLEHYRTVLGFYRDMPALRIGTSEFLEPGEPVLAVRRCCDEGEVLCVFNLSCNPVTLKVDGAATPLGPSCGTLTEDRLELPAHGFVWLDGKDLLVTL</sequence>
<evidence type="ECO:0000259" key="4">
    <source>
        <dbReference type="SMART" id="SM00642"/>
    </source>
</evidence>
<dbReference type="PANTHER" id="PTHR10357:SF179">
    <property type="entry name" value="NEUTRAL AND BASIC AMINO ACID TRANSPORT PROTEIN RBAT"/>
    <property type="match status" value="1"/>
</dbReference>
<dbReference type="PANTHER" id="PTHR10357">
    <property type="entry name" value="ALPHA-AMYLASE FAMILY MEMBER"/>
    <property type="match status" value="1"/>
</dbReference>
<feature type="domain" description="Glycosyl hydrolase family 13 catalytic" evidence="4">
    <location>
        <begin position="12"/>
        <end position="399"/>
    </location>
</feature>
<evidence type="ECO:0000256" key="1">
    <source>
        <dbReference type="ARBA" id="ARBA00008061"/>
    </source>
</evidence>
<dbReference type="FunFam" id="3.90.400.10:FF:000002">
    <property type="entry name" value="Sucrose isomerase"/>
    <property type="match status" value="1"/>
</dbReference>
<dbReference type="AlphaFoldDB" id="A0A7C9IT32"/>
<keyword evidence="2" id="KW-0378">Hydrolase</keyword>
<dbReference type="SMART" id="SM00642">
    <property type="entry name" value="Aamy"/>
    <property type="match status" value="1"/>
</dbReference>
<name>A0A7C9IT32_9RHOB</name>
<dbReference type="EMBL" id="WUPT01000002">
    <property type="protein sequence ID" value="MXQ09266.1"/>
    <property type="molecule type" value="Genomic_DNA"/>
</dbReference>
<dbReference type="InterPro" id="IPR013780">
    <property type="entry name" value="Glyco_hydro_b"/>
</dbReference>
<reference evidence="5 6" key="2">
    <citation type="submission" date="2020-03" db="EMBL/GenBank/DDBJ databases">
        <title>Kangsaoukella pontilimi gen. nov., sp. nov., a new member of the family Rhodobacteraceae isolated from a tidal mudflat.</title>
        <authorList>
            <person name="Kim I.S."/>
        </authorList>
    </citation>
    <scope>NUCLEOTIDE SEQUENCE [LARGE SCALE GENOMIC DNA]</scope>
    <source>
        <strain evidence="5 6">GH1-50</strain>
    </source>
</reference>
<dbReference type="Gene3D" id="3.90.400.10">
    <property type="entry name" value="Oligo-1,6-glucosidase, Domain 2"/>
    <property type="match status" value="1"/>
</dbReference>
<dbReference type="GO" id="GO:0004556">
    <property type="term" value="F:alpha-amylase activity"/>
    <property type="evidence" value="ECO:0007669"/>
    <property type="project" value="TreeGrafter"/>
</dbReference>
<dbReference type="InterPro" id="IPR006047">
    <property type="entry name" value="GH13_cat_dom"/>
</dbReference>
<dbReference type="InterPro" id="IPR045857">
    <property type="entry name" value="O16G_dom_2"/>
</dbReference>
<dbReference type="Gene3D" id="2.60.40.1180">
    <property type="entry name" value="Golgi alpha-mannosidase II"/>
    <property type="match status" value="1"/>
</dbReference>
<keyword evidence="6" id="KW-1185">Reference proteome</keyword>
<proteinExistence type="inferred from homology"/>
<protein>
    <submittedName>
        <fullName evidence="5">Alpha-glucosidase</fullName>
    </submittedName>
</protein>
<dbReference type="CDD" id="cd11330">
    <property type="entry name" value="AmyAc_OligoGlu"/>
    <property type="match status" value="1"/>
</dbReference>
<dbReference type="InterPro" id="IPR022567">
    <property type="entry name" value="DUF3459"/>
</dbReference>
<comment type="similarity">
    <text evidence="1">Belongs to the glycosyl hydrolase 13 family.</text>
</comment>
<dbReference type="RefSeq" id="WP_160765111.1">
    <property type="nucleotide sequence ID" value="NZ_WUPT01000002.1"/>
</dbReference>
<dbReference type="Gene3D" id="3.20.20.80">
    <property type="entry name" value="Glycosidases"/>
    <property type="match status" value="2"/>
</dbReference>
<comment type="caution">
    <text evidence="5">The sequence shown here is derived from an EMBL/GenBank/DDBJ whole genome shotgun (WGS) entry which is preliminary data.</text>
</comment>
<dbReference type="SUPFAM" id="SSF51445">
    <property type="entry name" value="(Trans)glycosidases"/>
    <property type="match status" value="1"/>
</dbReference>
<dbReference type="Pfam" id="PF11941">
    <property type="entry name" value="DUF3459"/>
    <property type="match status" value="1"/>
</dbReference>
<dbReference type="InterPro" id="IPR017853">
    <property type="entry name" value="GH"/>
</dbReference>
<organism evidence="5 6">
    <name type="scientific">Kangsaoukella pontilimi</name>
    <dbReference type="NCBI Taxonomy" id="2691042"/>
    <lineage>
        <taxon>Bacteria</taxon>
        <taxon>Pseudomonadati</taxon>
        <taxon>Pseudomonadota</taxon>
        <taxon>Alphaproteobacteria</taxon>
        <taxon>Rhodobacterales</taxon>
        <taxon>Paracoccaceae</taxon>
        <taxon>Kangsaoukella</taxon>
    </lineage>
</organism>